<feature type="transmembrane region" description="Helical" evidence="2">
    <location>
        <begin position="51"/>
        <end position="71"/>
    </location>
</feature>
<dbReference type="EMBL" id="SSOB01000037">
    <property type="protein sequence ID" value="THF74815.1"/>
    <property type="molecule type" value="Genomic_DNA"/>
</dbReference>
<dbReference type="PROSITE" id="PS51257">
    <property type="entry name" value="PROKAR_LIPOPROTEIN"/>
    <property type="match status" value="1"/>
</dbReference>
<keyword evidence="5" id="KW-1185">Reference proteome</keyword>
<proteinExistence type="inferred from homology"/>
<dbReference type="RefSeq" id="WP_136372328.1">
    <property type="nucleotide sequence ID" value="NZ_SSOB01000037.1"/>
</dbReference>
<evidence type="ECO:0000259" key="3">
    <source>
        <dbReference type="Pfam" id="PF01478"/>
    </source>
</evidence>
<dbReference type="GO" id="GO:0004190">
    <property type="term" value="F:aspartic-type endopeptidase activity"/>
    <property type="evidence" value="ECO:0007669"/>
    <property type="project" value="InterPro"/>
</dbReference>
<feature type="transmembrane region" description="Helical" evidence="2">
    <location>
        <begin position="26"/>
        <end position="44"/>
    </location>
</feature>
<feature type="domain" description="Prepilin type IV endopeptidase peptidase" evidence="3">
    <location>
        <begin position="8"/>
        <end position="109"/>
    </location>
</feature>
<accession>A0A4S4BLU8</accession>
<evidence type="ECO:0000313" key="5">
    <source>
        <dbReference type="Proteomes" id="UP000310636"/>
    </source>
</evidence>
<dbReference type="GO" id="GO:0005886">
    <property type="term" value="C:plasma membrane"/>
    <property type="evidence" value="ECO:0007669"/>
    <property type="project" value="TreeGrafter"/>
</dbReference>
<name>A0A4S4BLU8_9BACL</name>
<comment type="caution">
    <text evidence="4">The sequence shown here is derived from an EMBL/GenBank/DDBJ whole genome shotgun (WGS) entry which is preliminary data.</text>
</comment>
<gene>
    <name evidence="4" type="ORF">E6C55_23815</name>
</gene>
<protein>
    <submittedName>
        <fullName evidence="4">Prepilin peptidase</fullName>
    </submittedName>
</protein>
<keyword evidence="2" id="KW-0472">Membrane</keyword>
<dbReference type="InterPro" id="IPR050882">
    <property type="entry name" value="Prepilin_peptidase/N-MTase"/>
</dbReference>
<evidence type="ECO:0000256" key="1">
    <source>
        <dbReference type="ARBA" id="ARBA00005801"/>
    </source>
</evidence>
<dbReference type="InterPro" id="IPR000045">
    <property type="entry name" value="Prepilin_IV_endopep_pep"/>
</dbReference>
<keyword evidence="2" id="KW-0812">Transmembrane</keyword>
<keyword evidence="2" id="KW-1133">Transmembrane helix</keyword>
<dbReference type="OrthoDB" id="5508079at2"/>
<dbReference type="PANTHER" id="PTHR30487:SF0">
    <property type="entry name" value="PREPILIN LEADER PEPTIDASE_N-METHYLTRANSFERASE-RELATED"/>
    <property type="match status" value="1"/>
</dbReference>
<sequence length="159" mass="16878">MELVVRIALLTLTAIACWTDFRRRIIPNALTICYACGGLLYHGAVDGWRGLIESLLGGAAAMAPFLLMYLLKGIGGGDVKWFAAFGIWSGAAFALRLAVHSILAAGLIAVPLLLVRHWRGRGKEEEGEGPGQGPGARKATFPFMAAVAPALILLFCGPF</sequence>
<feature type="transmembrane region" description="Helical" evidence="2">
    <location>
        <begin position="91"/>
        <end position="115"/>
    </location>
</feature>
<reference evidence="4 5" key="1">
    <citation type="submission" date="2019-04" db="EMBL/GenBank/DDBJ databases">
        <title>Cohnella sp. nov. isolated from preserved vegetables.</title>
        <authorList>
            <person name="Lin S.-Y."/>
            <person name="Hung M.-H."/>
            <person name="Young C.-C."/>
        </authorList>
    </citation>
    <scope>NUCLEOTIDE SEQUENCE [LARGE SCALE GENOMIC DNA]</scope>
    <source>
        <strain evidence="4 5">CC-MHH1044</strain>
    </source>
</reference>
<dbReference type="Gene3D" id="1.20.120.1220">
    <property type="match status" value="1"/>
</dbReference>
<evidence type="ECO:0000313" key="4">
    <source>
        <dbReference type="EMBL" id="THF74815.1"/>
    </source>
</evidence>
<organism evidence="4 5">
    <name type="scientific">Cohnella fermenti</name>
    <dbReference type="NCBI Taxonomy" id="2565925"/>
    <lineage>
        <taxon>Bacteria</taxon>
        <taxon>Bacillati</taxon>
        <taxon>Bacillota</taxon>
        <taxon>Bacilli</taxon>
        <taxon>Bacillales</taxon>
        <taxon>Paenibacillaceae</taxon>
        <taxon>Cohnella</taxon>
    </lineage>
</organism>
<dbReference type="GO" id="GO:0006465">
    <property type="term" value="P:signal peptide processing"/>
    <property type="evidence" value="ECO:0007669"/>
    <property type="project" value="TreeGrafter"/>
</dbReference>
<evidence type="ECO:0000256" key="2">
    <source>
        <dbReference type="SAM" id="Phobius"/>
    </source>
</evidence>
<dbReference type="Proteomes" id="UP000310636">
    <property type="component" value="Unassembled WGS sequence"/>
</dbReference>
<comment type="similarity">
    <text evidence="1">Belongs to the peptidase A24 family.</text>
</comment>
<dbReference type="AlphaFoldDB" id="A0A4S4BLU8"/>
<dbReference type="Pfam" id="PF01478">
    <property type="entry name" value="Peptidase_A24"/>
    <property type="match status" value="1"/>
</dbReference>
<dbReference type="PANTHER" id="PTHR30487">
    <property type="entry name" value="TYPE 4 PREPILIN-LIKE PROTEINS LEADER PEPTIDE-PROCESSING ENZYME"/>
    <property type="match status" value="1"/>
</dbReference>